<proteinExistence type="predicted"/>
<accession>A0A841BN01</accession>
<organism evidence="2 3">
    <name type="scientific">Allocatelliglobosispora scoriae</name>
    <dbReference type="NCBI Taxonomy" id="643052"/>
    <lineage>
        <taxon>Bacteria</taxon>
        <taxon>Bacillati</taxon>
        <taxon>Actinomycetota</taxon>
        <taxon>Actinomycetes</taxon>
        <taxon>Micromonosporales</taxon>
        <taxon>Micromonosporaceae</taxon>
        <taxon>Allocatelliglobosispora</taxon>
    </lineage>
</organism>
<gene>
    <name evidence="2" type="ORF">F4553_002137</name>
</gene>
<keyword evidence="3" id="KW-1185">Reference proteome</keyword>
<evidence type="ECO:0000313" key="2">
    <source>
        <dbReference type="EMBL" id="MBB5868758.1"/>
    </source>
</evidence>
<dbReference type="EMBL" id="JACHMN010000002">
    <property type="protein sequence ID" value="MBB5868758.1"/>
    <property type="molecule type" value="Genomic_DNA"/>
</dbReference>
<feature type="signal peptide" evidence="1">
    <location>
        <begin position="1"/>
        <end position="32"/>
    </location>
</feature>
<dbReference type="Proteomes" id="UP000587527">
    <property type="component" value="Unassembled WGS sequence"/>
</dbReference>
<protein>
    <recommendedName>
        <fullName evidence="4">Calx-beta domain-containing protein</fullName>
    </recommendedName>
</protein>
<evidence type="ECO:0008006" key="4">
    <source>
        <dbReference type="Google" id="ProtNLM"/>
    </source>
</evidence>
<dbReference type="InterPro" id="IPR038081">
    <property type="entry name" value="CalX-like_sf"/>
</dbReference>
<dbReference type="RefSeq" id="WP_184834929.1">
    <property type="nucleotide sequence ID" value="NZ_JACHMN010000002.1"/>
</dbReference>
<dbReference type="SUPFAM" id="SSF141072">
    <property type="entry name" value="CalX-like"/>
    <property type="match status" value="1"/>
</dbReference>
<sequence length="174" mass="18628">MRKVHGRLAALSALVVAATGLTIAGVSAVAQAGCDKGREITINDIAVAEGTAPESGPVTWFTFKVHSAGCAEAGELSFSVLHETTDDKDLRLSDGKIAFDKGDLSGKEISVPVYADSEDEQWEKFVVLLHSPTRGIRFCKDFAIAQIANDDGDARGKPIVFPSMEPRCELHKSR</sequence>
<reference evidence="2 3" key="1">
    <citation type="submission" date="2020-08" db="EMBL/GenBank/DDBJ databases">
        <title>Sequencing the genomes of 1000 actinobacteria strains.</title>
        <authorList>
            <person name="Klenk H.-P."/>
        </authorList>
    </citation>
    <scope>NUCLEOTIDE SEQUENCE [LARGE SCALE GENOMIC DNA]</scope>
    <source>
        <strain evidence="2 3">DSM 45362</strain>
    </source>
</reference>
<evidence type="ECO:0000313" key="3">
    <source>
        <dbReference type="Proteomes" id="UP000587527"/>
    </source>
</evidence>
<dbReference type="AlphaFoldDB" id="A0A841BN01"/>
<evidence type="ECO:0000256" key="1">
    <source>
        <dbReference type="SAM" id="SignalP"/>
    </source>
</evidence>
<dbReference type="Gene3D" id="2.60.40.2030">
    <property type="match status" value="1"/>
</dbReference>
<keyword evidence="1" id="KW-0732">Signal</keyword>
<name>A0A841BN01_9ACTN</name>
<comment type="caution">
    <text evidence="2">The sequence shown here is derived from an EMBL/GenBank/DDBJ whole genome shotgun (WGS) entry which is preliminary data.</text>
</comment>
<feature type="chain" id="PRO_5032377274" description="Calx-beta domain-containing protein" evidence="1">
    <location>
        <begin position="33"/>
        <end position="174"/>
    </location>
</feature>